<dbReference type="AlphaFoldDB" id="A0A0U3Q270"/>
<sequence length="68" mass="6940">MLVLLAVMAFASATIDTACDGFLIERVPEGRRGLGNMVQVGGGYLGMVLGAASSSGSMPDPAGRLRRA</sequence>
<evidence type="ECO:0000313" key="2">
    <source>
        <dbReference type="Proteomes" id="UP000064921"/>
    </source>
</evidence>
<dbReference type="KEGG" id="pphr:APZ00_25750"/>
<keyword evidence="2" id="KW-1185">Reference proteome</keyword>
<dbReference type="SUPFAM" id="SSF103473">
    <property type="entry name" value="MFS general substrate transporter"/>
    <property type="match status" value="1"/>
</dbReference>
<proteinExistence type="predicted"/>
<accession>A0A0U3Q270</accession>
<keyword evidence="1" id="KW-0614">Plasmid</keyword>
<dbReference type="Proteomes" id="UP000064921">
    <property type="component" value="Plasmid p.p-1"/>
</dbReference>
<evidence type="ECO:0000313" key="1">
    <source>
        <dbReference type="EMBL" id="ALV30612.1"/>
    </source>
</evidence>
<dbReference type="InterPro" id="IPR036259">
    <property type="entry name" value="MFS_trans_sf"/>
</dbReference>
<geneLocation type="plasmid" evidence="1 2">
    <name>p.p-1</name>
</geneLocation>
<name>A0A0U3Q270_9HYPH</name>
<organism evidence="1 2">
    <name type="scientific">Pannonibacter phragmitetus</name>
    <dbReference type="NCBI Taxonomy" id="121719"/>
    <lineage>
        <taxon>Bacteria</taxon>
        <taxon>Pseudomonadati</taxon>
        <taxon>Pseudomonadota</taxon>
        <taxon>Alphaproteobacteria</taxon>
        <taxon>Hyphomicrobiales</taxon>
        <taxon>Stappiaceae</taxon>
        <taxon>Pannonibacter</taxon>
    </lineage>
</organism>
<protein>
    <submittedName>
        <fullName evidence="1">Uncharacterized protein</fullName>
    </submittedName>
</protein>
<gene>
    <name evidence="1" type="ORF">APZ00_25750</name>
</gene>
<dbReference type="EMBL" id="CP013069">
    <property type="protein sequence ID" value="ALV30612.1"/>
    <property type="molecule type" value="Genomic_DNA"/>
</dbReference>
<reference evidence="1 2" key="1">
    <citation type="submission" date="2015-10" db="EMBL/GenBank/DDBJ databases">
        <title>The world's first case of liver abscess caused by Pannonibacter phragmitetus.</title>
        <authorList>
            <person name="Ming D."/>
            <person name="Wang M."/>
            <person name="Zhou Y."/>
            <person name="Jiang T."/>
            <person name="Hu S."/>
        </authorList>
    </citation>
    <scope>NUCLEOTIDE SEQUENCE [LARGE SCALE GENOMIC DNA]</scope>
    <source>
        <strain evidence="1 2">31801</strain>
        <plasmid evidence="2">Plasmid p.p-1</plasmid>
    </source>
</reference>